<dbReference type="Gene3D" id="1.10.287.1060">
    <property type="entry name" value="ESAT-6-like"/>
    <property type="match status" value="1"/>
</dbReference>
<comment type="caution">
    <text evidence="2">The sequence shown here is derived from an EMBL/GenBank/DDBJ whole genome shotgun (WGS) entry which is preliminary data.</text>
</comment>
<dbReference type="AlphaFoldDB" id="A0A931DVK4"/>
<evidence type="ECO:0000313" key="2">
    <source>
        <dbReference type="EMBL" id="MBG6093518.1"/>
    </source>
</evidence>
<dbReference type="Pfam" id="PF06013">
    <property type="entry name" value="WXG100"/>
    <property type="match status" value="1"/>
</dbReference>
<accession>A0A931DVK4</accession>
<comment type="similarity">
    <text evidence="1">Belongs to the WXG100 family.</text>
</comment>
<proteinExistence type="inferred from homology"/>
<reference evidence="2" key="1">
    <citation type="submission" date="2020-11" db="EMBL/GenBank/DDBJ databases">
        <title>Sequencing the genomes of 1000 actinobacteria strains.</title>
        <authorList>
            <person name="Klenk H.-P."/>
        </authorList>
    </citation>
    <scope>NUCLEOTIDE SEQUENCE</scope>
    <source>
        <strain evidence="2">DSM 43175</strain>
    </source>
</reference>
<dbReference type="Proteomes" id="UP000614047">
    <property type="component" value="Unassembled WGS sequence"/>
</dbReference>
<dbReference type="EMBL" id="JADOUA010000001">
    <property type="protein sequence ID" value="MBG6093518.1"/>
    <property type="molecule type" value="Genomic_DNA"/>
</dbReference>
<dbReference type="InterPro" id="IPR010310">
    <property type="entry name" value="T7SS_ESAT-6-like"/>
</dbReference>
<gene>
    <name evidence="2" type="ORF">IW256_007631</name>
</gene>
<organism evidence="2 3">
    <name type="scientific">Actinomadura viridis</name>
    <dbReference type="NCBI Taxonomy" id="58110"/>
    <lineage>
        <taxon>Bacteria</taxon>
        <taxon>Bacillati</taxon>
        <taxon>Actinomycetota</taxon>
        <taxon>Actinomycetes</taxon>
        <taxon>Streptosporangiales</taxon>
        <taxon>Thermomonosporaceae</taxon>
        <taxon>Actinomadura</taxon>
    </lineage>
</organism>
<dbReference type="InterPro" id="IPR036689">
    <property type="entry name" value="ESAT-6-like_sf"/>
</dbReference>
<evidence type="ECO:0000256" key="1">
    <source>
        <dbReference type="RuleBase" id="RU362001"/>
    </source>
</evidence>
<dbReference type="NCBIfam" id="TIGR03930">
    <property type="entry name" value="WXG100_ESAT6"/>
    <property type="match status" value="1"/>
</dbReference>
<keyword evidence="3" id="KW-1185">Reference proteome</keyword>
<sequence length="104" mass="11594">MTQQSAHSREGMRKGADAIEHAEKQLRATRARLDAEQKALAGRWKGEGAMAFVKVFQQFDQQFVKVLTDLNNIQRKLGDARVSYAATEAETAARVNKLTSMINS</sequence>
<name>A0A931DVK4_9ACTN</name>
<dbReference type="RefSeq" id="WP_197015565.1">
    <property type="nucleotide sequence ID" value="NZ_BAABES010000003.1"/>
</dbReference>
<dbReference type="SUPFAM" id="SSF140453">
    <property type="entry name" value="EsxAB dimer-like"/>
    <property type="match status" value="1"/>
</dbReference>
<protein>
    <recommendedName>
        <fullName evidence="1">ESAT-6-like protein</fullName>
    </recommendedName>
</protein>
<evidence type="ECO:0000313" key="3">
    <source>
        <dbReference type="Proteomes" id="UP000614047"/>
    </source>
</evidence>